<feature type="domain" description="RNA polymerase sigma factor 70 region 4 type 2" evidence="6">
    <location>
        <begin position="100"/>
        <end position="149"/>
    </location>
</feature>
<sequence length="162" mass="19409">METFEKIYTDNYEAMFRVARKMVYDVDVVADIVQEVFIYFFDKVNSGDVVRYPKSWLYRATYNKCIDYWRDKKRFVALDLLDSCEIEEYNTDHSEMKAVLNKAIDKLKPQEKFLIVLYSEGLSYKEIAEVTEMKFSSVGKTLSRLLKKIEQKLIYQYDELYN</sequence>
<dbReference type="PANTHER" id="PTHR43133">
    <property type="entry name" value="RNA POLYMERASE ECF-TYPE SIGMA FACTO"/>
    <property type="match status" value="1"/>
</dbReference>
<organism evidence="7 8">
    <name type="scientific">Ancylomarina salipaludis</name>
    <dbReference type="NCBI Taxonomy" id="2501299"/>
    <lineage>
        <taxon>Bacteria</taxon>
        <taxon>Pseudomonadati</taxon>
        <taxon>Bacteroidota</taxon>
        <taxon>Bacteroidia</taxon>
        <taxon>Marinilabiliales</taxon>
        <taxon>Marinifilaceae</taxon>
        <taxon>Ancylomarina</taxon>
    </lineage>
</organism>
<dbReference type="RefSeq" id="WP_129253422.1">
    <property type="nucleotide sequence ID" value="NZ_SAXA01000003.1"/>
</dbReference>
<keyword evidence="8" id="KW-1185">Reference proteome</keyword>
<evidence type="ECO:0000313" key="7">
    <source>
        <dbReference type="EMBL" id="RXQ96128.1"/>
    </source>
</evidence>
<dbReference type="Pfam" id="PF08281">
    <property type="entry name" value="Sigma70_r4_2"/>
    <property type="match status" value="1"/>
</dbReference>
<evidence type="ECO:0000256" key="3">
    <source>
        <dbReference type="ARBA" id="ARBA00023082"/>
    </source>
</evidence>
<accession>A0A4Q1JN84</accession>
<dbReference type="GO" id="GO:0006352">
    <property type="term" value="P:DNA-templated transcription initiation"/>
    <property type="evidence" value="ECO:0007669"/>
    <property type="project" value="InterPro"/>
</dbReference>
<dbReference type="Gene3D" id="1.10.1740.10">
    <property type="match status" value="1"/>
</dbReference>
<dbReference type="InterPro" id="IPR013249">
    <property type="entry name" value="RNA_pol_sigma70_r4_t2"/>
</dbReference>
<evidence type="ECO:0000259" key="5">
    <source>
        <dbReference type="Pfam" id="PF04542"/>
    </source>
</evidence>
<comment type="similarity">
    <text evidence="1">Belongs to the sigma-70 factor family. ECF subfamily.</text>
</comment>
<keyword evidence="2" id="KW-0805">Transcription regulation</keyword>
<feature type="domain" description="RNA polymerase sigma-70 region 2" evidence="5">
    <location>
        <begin position="8"/>
        <end position="74"/>
    </location>
</feature>
<dbReference type="InterPro" id="IPR007627">
    <property type="entry name" value="RNA_pol_sigma70_r2"/>
</dbReference>
<dbReference type="Gene3D" id="1.10.10.10">
    <property type="entry name" value="Winged helix-like DNA-binding domain superfamily/Winged helix DNA-binding domain"/>
    <property type="match status" value="1"/>
</dbReference>
<evidence type="ECO:0000256" key="2">
    <source>
        <dbReference type="ARBA" id="ARBA00023015"/>
    </source>
</evidence>
<dbReference type="GO" id="GO:0016987">
    <property type="term" value="F:sigma factor activity"/>
    <property type="evidence" value="ECO:0007669"/>
    <property type="project" value="UniProtKB-KW"/>
</dbReference>
<dbReference type="AlphaFoldDB" id="A0A4Q1JN84"/>
<dbReference type="InterPro" id="IPR036388">
    <property type="entry name" value="WH-like_DNA-bd_sf"/>
</dbReference>
<reference evidence="7 8" key="1">
    <citation type="submission" date="2019-01" db="EMBL/GenBank/DDBJ databases">
        <title>Ancylomarina salipaludis sp. nov., isolated from a salt marsh.</title>
        <authorList>
            <person name="Yoon J.-H."/>
        </authorList>
    </citation>
    <scope>NUCLEOTIDE SEQUENCE [LARGE SCALE GENOMIC DNA]</scope>
    <source>
        <strain evidence="7 8">SHSM-M15</strain>
    </source>
</reference>
<dbReference type="NCBIfam" id="TIGR02937">
    <property type="entry name" value="sigma70-ECF"/>
    <property type="match status" value="1"/>
</dbReference>
<dbReference type="InterPro" id="IPR039425">
    <property type="entry name" value="RNA_pol_sigma-70-like"/>
</dbReference>
<evidence type="ECO:0000256" key="1">
    <source>
        <dbReference type="ARBA" id="ARBA00010641"/>
    </source>
</evidence>
<protein>
    <submittedName>
        <fullName evidence="7">Sigma-70 family RNA polymerase sigma factor</fullName>
    </submittedName>
</protein>
<dbReference type="InterPro" id="IPR014284">
    <property type="entry name" value="RNA_pol_sigma-70_dom"/>
</dbReference>
<gene>
    <name evidence="7" type="ORF">EO244_04595</name>
</gene>
<comment type="caution">
    <text evidence="7">The sequence shown here is derived from an EMBL/GenBank/DDBJ whole genome shotgun (WGS) entry which is preliminary data.</text>
</comment>
<dbReference type="EMBL" id="SAXA01000003">
    <property type="protein sequence ID" value="RXQ96128.1"/>
    <property type="molecule type" value="Genomic_DNA"/>
</dbReference>
<evidence type="ECO:0000259" key="6">
    <source>
        <dbReference type="Pfam" id="PF08281"/>
    </source>
</evidence>
<evidence type="ECO:0000313" key="8">
    <source>
        <dbReference type="Proteomes" id="UP000289703"/>
    </source>
</evidence>
<dbReference type="Pfam" id="PF04542">
    <property type="entry name" value="Sigma70_r2"/>
    <property type="match status" value="1"/>
</dbReference>
<dbReference type="PANTHER" id="PTHR43133:SF46">
    <property type="entry name" value="RNA POLYMERASE SIGMA-70 FACTOR ECF SUBFAMILY"/>
    <property type="match status" value="1"/>
</dbReference>
<dbReference type="InterPro" id="IPR013325">
    <property type="entry name" value="RNA_pol_sigma_r2"/>
</dbReference>
<evidence type="ECO:0000256" key="4">
    <source>
        <dbReference type="ARBA" id="ARBA00023163"/>
    </source>
</evidence>
<keyword evidence="3" id="KW-0731">Sigma factor</keyword>
<dbReference type="GO" id="GO:0003677">
    <property type="term" value="F:DNA binding"/>
    <property type="evidence" value="ECO:0007669"/>
    <property type="project" value="InterPro"/>
</dbReference>
<dbReference type="Proteomes" id="UP000289703">
    <property type="component" value="Unassembled WGS sequence"/>
</dbReference>
<name>A0A4Q1JN84_9BACT</name>
<dbReference type="OrthoDB" id="9150024at2"/>
<keyword evidence="4" id="KW-0804">Transcription</keyword>
<dbReference type="CDD" id="cd06171">
    <property type="entry name" value="Sigma70_r4"/>
    <property type="match status" value="1"/>
</dbReference>
<dbReference type="InterPro" id="IPR013324">
    <property type="entry name" value="RNA_pol_sigma_r3/r4-like"/>
</dbReference>
<proteinExistence type="inferred from homology"/>
<dbReference type="SUPFAM" id="SSF88659">
    <property type="entry name" value="Sigma3 and sigma4 domains of RNA polymerase sigma factors"/>
    <property type="match status" value="1"/>
</dbReference>
<dbReference type="SUPFAM" id="SSF88946">
    <property type="entry name" value="Sigma2 domain of RNA polymerase sigma factors"/>
    <property type="match status" value="1"/>
</dbReference>